<evidence type="ECO:0000313" key="2">
    <source>
        <dbReference type="EMBL" id="CAG37270.1"/>
    </source>
</evidence>
<name>Q6AK56_DESPS</name>
<dbReference type="AlphaFoldDB" id="Q6AK56"/>
<dbReference type="GO" id="GO:0006493">
    <property type="term" value="P:protein O-linked glycosylation"/>
    <property type="evidence" value="ECO:0007669"/>
    <property type="project" value="TreeGrafter"/>
</dbReference>
<dbReference type="Pfam" id="PF13432">
    <property type="entry name" value="TPR_16"/>
    <property type="match status" value="1"/>
</dbReference>
<dbReference type="HOGENOM" id="CLU_034833_1_0_7"/>
<dbReference type="InterPro" id="IPR019734">
    <property type="entry name" value="TPR_rpt"/>
</dbReference>
<dbReference type="SUPFAM" id="SSF48452">
    <property type="entry name" value="TPR-like"/>
    <property type="match status" value="1"/>
</dbReference>
<dbReference type="KEGG" id="dps:DP2541"/>
<feature type="repeat" description="TPR" evidence="1">
    <location>
        <begin position="79"/>
        <end position="112"/>
    </location>
</feature>
<proteinExistence type="predicted"/>
<dbReference type="Gene3D" id="3.40.50.150">
    <property type="entry name" value="Vaccinia Virus protein VP39"/>
    <property type="match status" value="1"/>
</dbReference>
<dbReference type="PROSITE" id="PS50005">
    <property type="entry name" value="TPR"/>
    <property type="match status" value="2"/>
</dbReference>
<dbReference type="SUPFAM" id="SSF53335">
    <property type="entry name" value="S-adenosyl-L-methionine-dependent methyltransferases"/>
    <property type="match status" value="1"/>
</dbReference>
<gene>
    <name evidence="2" type="ordered locus">DP2541</name>
</gene>
<dbReference type="SMART" id="SM00028">
    <property type="entry name" value="TPR"/>
    <property type="match status" value="5"/>
</dbReference>
<dbReference type="Pfam" id="PF00515">
    <property type="entry name" value="TPR_1"/>
    <property type="match status" value="1"/>
</dbReference>
<dbReference type="InterPro" id="IPR011990">
    <property type="entry name" value="TPR-like_helical_dom_sf"/>
</dbReference>
<reference evidence="3" key="1">
    <citation type="journal article" date="2004" name="Environ. Microbiol.">
        <title>The genome of Desulfotalea psychrophila, a sulfate-reducing bacterium from permanently cold Arctic sediments.</title>
        <authorList>
            <person name="Rabus R."/>
            <person name="Ruepp A."/>
            <person name="Frickey T."/>
            <person name="Rattei T."/>
            <person name="Fartmann B."/>
            <person name="Stark M."/>
            <person name="Bauer M."/>
            <person name="Zibat A."/>
            <person name="Lombardot T."/>
            <person name="Becker I."/>
            <person name="Amann J."/>
            <person name="Gellner K."/>
            <person name="Teeling H."/>
            <person name="Leuschner W.D."/>
            <person name="Gloeckner F.-O."/>
            <person name="Lupas A.N."/>
            <person name="Amann R."/>
            <person name="Klenk H.-P."/>
        </authorList>
    </citation>
    <scope>NUCLEOTIDE SEQUENCE [LARGE SCALE GENOMIC DNA]</scope>
    <source>
        <strain evidence="3">DSM 12343 / LSv54</strain>
    </source>
</reference>
<dbReference type="STRING" id="177439.DP2541"/>
<dbReference type="eggNOG" id="COG4976">
    <property type="taxonomic scope" value="Bacteria"/>
</dbReference>
<dbReference type="EMBL" id="CR522870">
    <property type="protein sequence ID" value="CAG37270.1"/>
    <property type="molecule type" value="Genomic_DNA"/>
</dbReference>
<dbReference type="Proteomes" id="UP000000602">
    <property type="component" value="Chromosome"/>
</dbReference>
<protein>
    <submittedName>
        <fullName evidence="2">Uncharacterized protein</fullName>
    </submittedName>
</protein>
<dbReference type="GO" id="GO:0016757">
    <property type="term" value="F:glycosyltransferase activity"/>
    <property type="evidence" value="ECO:0007669"/>
    <property type="project" value="TreeGrafter"/>
</dbReference>
<dbReference type="eggNOG" id="COG0457">
    <property type="taxonomic scope" value="Bacteria"/>
</dbReference>
<dbReference type="Pfam" id="PF13489">
    <property type="entry name" value="Methyltransf_23"/>
    <property type="match status" value="1"/>
</dbReference>
<dbReference type="InterPro" id="IPR029063">
    <property type="entry name" value="SAM-dependent_MTases_sf"/>
</dbReference>
<organism evidence="2 3">
    <name type="scientific">Desulfotalea psychrophila (strain LSv54 / DSM 12343)</name>
    <dbReference type="NCBI Taxonomy" id="177439"/>
    <lineage>
        <taxon>Bacteria</taxon>
        <taxon>Pseudomonadati</taxon>
        <taxon>Thermodesulfobacteriota</taxon>
        <taxon>Desulfobulbia</taxon>
        <taxon>Desulfobulbales</taxon>
        <taxon>Desulfocapsaceae</taxon>
        <taxon>Desulfotalea</taxon>
    </lineage>
</organism>
<dbReference type="OrthoDB" id="5419754at2"/>
<dbReference type="Gene3D" id="1.25.40.10">
    <property type="entry name" value="Tetratricopeptide repeat domain"/>
    <property type="match status" value="1"/>
</dbReference>
<dbReference type="PANTHER" id="PTHR44998">
    <property type="match status" value="1"/>
</dbReference>
<dbReference type="CDD" id="cd02440">
    <property type="entry name" value="AdoMet_MTases"/>
    <property type="match status" value="1"/>
</dbReference>
<dbReference type="Pfam" id="PF13181">
    <property type="entry name" value="TPR_8"/>
    <property type="match status" value="1"/>
</dbReference>
<keyword evidence="3" id="KW-1185">Reference proteome</keyword>
<keyword evidence="1" id="KW-0802">TPR repeat</keyword>
<sequence length="406" mass="46288">MPVSNLSEEQIKEKFTKACDCHQQGLEQEALQLYNELLLSFPKAFLLNYNIGLLYYEINDFSQAKKHYLIAQQEYPNSHDLLYNLGLCQKKSGEIEEAKKSFLEALQCEGDDIDCLYNLAGCYRETEELEHAKLCYEAVLSRDKNYLPALSNLAYTCQRMGDKKEALGYYQRVLEIEPQHQGALHMVATITGVHFNHTSSQYVEELFDNYAESFDESLIEKLHYQVPQLIKRELLEVVPETTKFNHLLDIGCGTGLTGLVLKDMARAMTGVDLSHKMLAKALEKNIYHHLIPADIEKFASQTDQEYDLIVAADVFSYIGNLQEAFGQIDEMAAPGALLVFSMERHENENEIAPLQLGTTGRFTHSLEYITTLAREHKMTILRQTEVTLREEAASSIQGWLFVFKTA</sequence>
<dbReference type="PANTHER" id="PTHR44998:SF1">
    <property type="entry name" value="UDP-N-ACETYLGLUCOSAMINE--PEPTIDE N-ACETYLGLUCOSAMINYLTRANSFERASE 110 KDA SUBUNIT"/>
    <property type="match status" value="1"/>
</dbReference>
<feature type="repeat" description="TPR" evidence="1">
    <location>
        <begin position="147"/>
        <end position="180"/>
    </location>
</feature>
<dbReference type="RefSeq" id="WP_011189782.1">
    <property type="nucleotide sequence ID" value="NC_006138.1"/>
</dbReference>
<accession>Q6AK56</accession>
<evidence type="ECO:0000313" key="3">
    <source>
        <dbReference type="Proteomes" id="UP000000602"/>
    </source>
</evidence>
<evidence type="ECO:0000256" key="1">
    <source>
        <dbReference type="PROSITE-ProRule" id="PRU00339"/>
    </source>
</evidence>